<evidence type="ECO:0000313" key="3">
    <source>
        <dbReference type="Proteomes" id="UP000737018"/>
    </source>
</evidence>
<evidence type="ECO:0000313" key="2">
    <source>
        <dbReference type="EMBL" id="KAF3960658.1"/>
    </source>
</evidence>
<protein>
    <submittedName>
        <fullName evidence="2">Uncharacterized protein</fullName>
    </submittedName>
</protein>
<feature type="region of interest" description="Disordered" evidence="1">
    <location>
        <begin position="91"/>
        <end position="181"/>
    </location>
</feature>
<proteinExistence type="predicted"/>
<comment type="caution">
    <text evidence="2">The sequence shown here is derived from an EMBL/GenBank/DDBJ whole genome shotgun (WGS) entry which is preliminary data.</text>
</comment>
<sequence length="181" mass="19462">MKHSLNLVPPHPQVVIRQPSEIYIDPKGGDSLLSDAEAISKFSNSIMLPKNTESISCLDGQVAVQGKVEDEVGKAQSVGPQANEPILPYLEVNRPNSRPPLQDLSNSNGLPTKLKPKIISKQLKPTGSSHLVSLASAKKREHFPKDISDTPVKKKRGASSDVSSLSDAPSVVAVPQPRRLP</sequence>
<dbReference type="Proteomes" id="UP000737018">
    <property type="component" value="Unassembled WGS sequence"/>
</dbReference>
<name>A0A8J4VGU9_9ROSI</name>
<dbReference type="AlphaFoldDB" id="A0A8J4VGU9"/>
<reference evidence="2" key="1">
    <citation type="submission" date="2020-03" db="EMBL/GenBank/DDBJ databases">
        <title>Castanea mollissima Vanexum genome sequencing.</title>
        <authorList>
            <person name="Staton M."/>
        </authorList>
    </citation>
    <scope>NUCLEOTIDE SEQUENCE</scope>
    <source>
        <tissue evidence="2">Leaf</tissue>
    </source>
</reference>
<keyword evidence="3" id="KW-1185">Reference proteome</keyword>
<evidence type="ECO:0000256" key="1">
    <source>
        <dbReference type="SAM" id="MobiDB-lite"/>
    </source>
</evidence>
<feature type="compositionally biased region" description="Basic and acidic residues" evidence="1">
    <location>
        <begin position="143"/>
        <end position="152"/>
    </location>
</feature>
<organism evidence="2 3">
    <name type="scientific">Castanea mollissima</name>
    <name type="common">Chinese chestnut</name>
    <dbReference type="NCBI Taxonomy" id="60419"/>
    <lineage>
        <taxon>Eukaryota</taxon>
        <taxon>Viridiplantae</taxon>
        <taxon>Streptophyta</taxon>
        <taxon>Embryophyta</taxon>
        <taxon>Tracheophyta</taxon>
        <taxon>Spermatophyta</taxon>
        <taxon>Magnoliopsida</taxon>
        <taxon>eudicotyledons</taxon>
        <taxon>Gunneridae</taxon>
        <taxon>Pentapetalae</taxon>
        <taxon>rosids</taxon>
        <taxon>fabids</taxon>
        <taxon>Fagales</taxon>
        <taxon>Fagaceae</taxon>
        <taxon>Castanea</taxon>
    </lineage>
</organism>
<feature type="compositionally biased region" description="Low complexity" evidence="1">
    <location>
        <begin position="159"/>
        <end position="175"/>
    </location>
</feature>
<accession>A0A8J4VGU9</accession>
<gene>
    <name evidence="2" type="ORF">CMV_014646</name>
</gene>
<dbReference type="EMBL" id="JRKL02002061">
    <property type="protein sequence ID" value="KAF3960658.1"/>
    <property type="molecule type" value="Genomic_DNA"/>
</dbReference>